<dbReference type="PROSITE" id="PS50127">
    <property type="entry name" value="UBC_2"/>
    <property type="match status" value="1"/>
</dbReference>
<dbReference type="InterPro" id="IPR000608">
    <property type="entry name" value="UBC"/>
</dbReference>
<dbReference type="Proteomes" id="UP001202328">
    <property type="component" value="Unassembled WGS sequence"/>
</dbReference>
<evidence type="ECO:0000313" key="2">
    <source>
        <dbReference type="EMBL" id="KAI3908016.1"/>
    </source>
</evidence>
<reference evidence="2" key="1">
    <citation type="submission" date="2022-04" db="EMBL/GenBank/DDBJ databases">
        <title>A functionally conserved STORR gene fusion in Papaver species that diverged 16.8 million years ago.</title>
        <authorList>
            <person name="Catania T."/>
        </authorList>
    </citation>
    <scope>NUCLEOTIDE SEQUENCE</scope>
    <source>
        <strain evidence="2">S-188037</strain>
    </source>
</reference>
<feature type="domain" description="UBC core" evidence="1">
    <location>
        <begin position="1"/>
        <end position="103"/>
    </location>
</feature>
<organism evidence="2 3">
    <name type="scientific">Papaver atlanticum</name>
    <dbReference type="NCBI Taxonomy" id="357466"/>
    <lineage>
        <taxon>Eukaryota</taxon>
        <taxon>Viridiplantae</taxon>
        <taxon>Streptophyta</taxon>
        <taxon>Embryophyta</taxon>
        <taxon>Tracheophyta</taxon>
        <taxon>Spermatophyta</taxon>
        <taxon>Magnoliopsida</taxon>
        <taxon>Ranunculales</taxon>
        <taxon>Papaveraceae</taxon>
        <taxon>Papaveroideae</taxon>
        <taxon>Papaver</taxon>
    </lineage>
</organism>
<dbReference type="Gene3D" id="3.10.110.10">
    <property type="entry name" value="Ubiquitin Conjugating Enzyme"/>
    <property type="match status" value="1"/>
</dbReference>
<keyword evidence="3" id="KW-1185">Reference proteome</keyword>
<sequence>MALKRIQKELKNLERDPPTSCSAGPVDEDMFHWQATIWDHQTALLVVVFFSSPFTFHQITLSSHQRLQKSGQTHIMVPCLQPERRKESLRFRIVGHGITTSME</sequence>
<gene>
    <name evidence="2" type="ORF">MKW98_003661</name>
</gene>
<name>A0AAD4SHB6_9MAGN</name>
<proteinExistence type="predicted"/>
<dbReference type="InterPro" id="IPR016135">
    <property type="entry name" value="UBQ-conjugating_enzyme/RWD"/>
</dbReference>
<dbReference type="EMBL" id="JAJJMB010010543">
    <property type="protein sequence ID" value="KAI3908016.1"/>
    <property type="molecule type" value="Genomic_DNA"/>
</dbReference>
<dbReference type="AlphaFoldDB" id="A0AAD4SHB6"/>
<protein>
    <recommendedName>
        <fullName evidence="1">UBC core domain-containing protein</fullName>
    </recommendedName>
</protein>
<accession>A0AAD4SHB6</accession>
<evidence type="ECO:0000259" key="1">
    <source>
        <dbReference type="PROSITE" id="PS50127"/>
    </source>
</evidence>
<dbReference type="SUPFAM" id="SSF54495">
    <property type="entry name" value="UBC-like"/>
    <property type="match status" value="1"/>
</dbReference>
<evidence type="ECO:0000313" key="3">
    <source>
        <dbReference type="Proteomes" id="UP001202328"/>
    </source>
</evidence>
<comment type="caution">
    <text evidence="2">The sequence shown here is derived from an EMBL/GenBank/DDBJ whole genome shotgun (WGS) entry which is preliminary data.</text>
</comment>